<keyword evidence="3 9" id="KW-0633">Potassium transport</keyword>
<feature type="transmembrane region" description="Helical" evidence="9">
    <location>
        <begin position="286"/>
        <end position="307"/>
    </location>
</feature>
<feature type="transmembrane region" description="Helical" evidence="9">
    <location>
        <begin position="66"/>
        <end position="84"/>
    </location>
</feature>
<keyword evidence="8 9" id="KW-0472">Membrane</keyword>
<keyword evidence="11" id="KW-1185">Reference proteome</keyword>
<keyword evidence="6 9" id="KW-1133">Transmembrane helix</keyword>
<feature type="transmembrane region" description="Helical" evidence="9">
    <location>
        <begin position="314"/>
        <end position="333"/>
    </location>
</feature>
<dbReference type="Proteomes" id="UP001222087">
    <property type="component" value="Chromosome"/>
</dbReference>
<evidence type="ECO:0000313" key="10">
    <source>
        <dbReference type="EMBL" id="WED44573.1"/>
    </source>
</evidence>
<feature type="transmembrane region" description="Helical" evidence="9">
    <location>
        <begin position="134"/>
        <end position="156"/>
    </location>
</feature>
<feature type="transmembrane region" description="Helical" evidence="9">
    <location>
        <begin position="177"/>
        <end position="199"/>
    </location>
</feature>
<keyword evidence="2 9" id="KW-1003">Cell membrane</keyword>
<evidence type="ECO:0000256" key="4">
    <source>
        <dbReference type="ARBA" id="ARBA00022692"/>
    </source>
</evidence>
<dbReference type="PANTHER" id="PTHR30607:SF2">
    <property type="entry name" value="POTASSIUM-TRANSPORTING ATPASE POTASSIUM-BINDING SUBUNIT"/>
    <property type="match status" value="1"/>
</dbReference>
<evidence type="ECO:0000256" key="6">
    <source>
        <dbReference type="ARBA" id="ARBA00022989"/>
    </source>
</evidence>
<dbReference type="PIRSF" id="PIRSF001294">
    <property type="entry name" value="K_ATPaseA"/>
    <property type="match status" value="1"/>
</dbReference>
<reference evidence="10 11" key="1">
    <citation type="submission" date="2023-02" db="EMBL/GenBank/DDBJ databases">
        <title>Genome Sequence of L. cardiaca H63T.</title>
        <authorList>
            <person name="Lopez A.E."/>
            <person name="Cianciotto N.P."/>
        </authorList>
    </citation>
    <scope>NUCLEOTIDE SEQUENCE [LARGE SCALE GENOMIC DNA]</scope>
    <source>
        <strain evidence="10 11">H63</strain>
    </source>
</reference>
<evidence type="ECO:0000313" key="11">
    <source>
        <dbReference type="Proteomes" id="UP001222087"/>
    </source>
</evidence>
<evidence type="ECO:0000256" key="3">
    <source>
        <dbReference type="ARBA" id="ARBA00022538"/>
    </source>
</evidence>
<name>A0ABY8AVG9_9GAMM</name>
<keyword evidence="5 9" id="KW-0630">Potassium</keyword>
<dbReference type="EMBL" id="CP119078">
    <property type="protein sequence ID" value="WED44573.1"/>
    <property type="molecule type" value="Genomic_DNA"/>
</dbReference>
<keyword evidence="7 9" id="KW-0406">Ion transport</keyword>
<feature type="transmembrane region" description="Helical" evidence="9">
    <location>
        <begin position="460"/>
        <end position="479"/>
    </location>
</feature>
<evidence type="ECO:0000256" key="5">
    <source>
        <dbReference type="ARBA" id="ARBA00022958"/>
    </source>
</evidence>
<gene>
    <name evidence="9 10" type="primary">kdpA</name>
    <name evidence="10" type="ORF">PXX05_07235</name>
</gene>
<sequence length="605" mass="65668">MLGIDKLQVVLFILALLLLVKPLGWYIAQVYQGKSCGLDRLCKPFERLVYRLCNIQYNEEMDWKRYLSAMLFFNLLGLLIVYAIQRLQIYLPLNPENFASLSPQLSFNTAASFITNTNWQAYGGETTLSYLTQMLALTVQNFISAATGMSLLMALIRGISKHESSGLGNFWVDSVRGILYILLPLSFLLAIILTSQGVIQNFKSYEKINLLQAISYEQPLHDTQNNVMMDAQGKPVTKTINVTVQTIPMGPAASQIAIKQLGTNGGGFFNTNSAHPFENPTPLTNFLEMLAILLIPAALCYAFGVMVNDKRQGWAILVAMLIIFIPFSIVEIISEQQGNPALTQMGVDPAPQYNLYPAGNMEGKETRFGITNSALWATSTTAASNGSVNSMLDSFTPLGGLIPLLLMHLGEVVFGGVGSGLYGMLMLVIITVFVAGLMVGRTPEYLGKKIEPYEMKMASFAVLIMPLIVLVSTAAGVITEAGISSIANPGPHGFTEILYAFTSMGNNNGSAFAGLNANTPFYNIVGGIVMLISRYWIAVPVIAIAGSLARKKRIPSSSGTLATHTPLFIILLVGITIILGALSFLPALSLGPIVEQVMLWGQYGR</sequence>
<comment type="subcellular location">
    <subcellularLocation>
        <location evidence="9">Cell membrane</location>
        <topology evidence="9">Multi-pass membrane protein</topology>
    </subcellularLocation>
</comment>
<organism evidence="10 11">
    <name type="scientific">Legionella cardiaca</name>
    <dbReference type="NCBI Taxonomy" id="1071983"/>
    <lineage>
        <taxon>Bacteria</taxon>
        <taxon>Pseudomonadati</taxon>
        <taxon>Pseudomonadota</taxon>
        <taxon>Gammaproteobacteria</taxon>
        <taxon>Legionellales</taxon>
        <taxon>Legionellaceae</taxon>
        <taxon>Legionella</taxon>
    </lineage>
</organism>
<evidence type="ECO:0000256" key="8">
    <source>
        <dbReference type="ARBA" id="ARBA00023136"/>
    </source>
</evidence>
<keyword evidence="1 9" id="KW-0813">Transport</keyword>
<dbReference type="HAMAP" id="MF_00275">
    <property type="entry name" value="KdpA"/>
    <property type="match status" value="1"/>
</dbReference>
<comment type="similarity">
    <text evidence="9">Belongs to the KdpA family.</text>
</comment>
<keyword evidence="4 9" id="KW-0812">Transmembrane</keyword>
<dbReference type="RefSeq" id="WP_275090394.1">
    <property type="nucleotide sequence ID" value="NZ_CP119078.1"/>
</dbReference>
<feature type="transmembrane region" description="Helical" evidence="9">
    <location>
        <begin position="567"/>
        <end position="588"/>
    </location>
</feature>
<evidence type="ECO:0000256" key="9">
    <source>
        <dbReference type="HAMAP-Rule" id="MF_00275"/>
    </source>
</evidence>
<proteinExistence type="inferred from homology"/>
<protein>
    <recommendedName>
        <fullName evidence="9">Potassium-transporting ATPase potassium-binding subunit</fullName>
    </recommendedName>
    <alternativeName>
        <fullName evidence="9">ATP phosphohydrolase [potassium-transporting] A chain</fullName>
    </alternativeName>
    <alternativeName>
        <fullName evidence="9">Potassium-binding and translocating subunit A</fullName>
    </alternativeName>
    <alternativeName>
        <fullName evidence="9">Potassium-translocating ATPase A chain</fullName>
    </alternativeName>
</protein>
<feature type="transmembrane region" description="Helical" evidence="9">
    <location>
        <begin position="521"/>
        <end position="546"/>
    </location>
</feature>
<dbReference type="Pfam" id="PF03814">
    <property type="entry name" value="KdpA"/>
    <property type="match status" value="1"/>
</dbReference>
<feature type="transmembrane region" description="Helical" evidence="9">
    <location>
        <begin position="413"/>
        <end position="439"/>
    </location>
</feature>
<dbReference type="NCBIfam" id="TIGR00680">
    <property type="entry name" value="kdpA"/>
    <property type="match status" value="1"/>
</dbReference>
<evidence type="ECO:0000256" key="7">
    <source>
        <dbReference type="ARBA" id="ARBA00023065"/>
    </source>
</evidence>
<feature type="transmembrane region" description="Helical" evidence="9">
    <location>
        <begin position="7"/>
        <end position="28"/>
    </location>
</feature>
<comment type="function">
    <text evidence="9">Part of the high-affinity ATP-driven potassium transport (or Kdp) system, which catalyzes the hydrolysis of ATP coupled with the electrogenic transport of potassium into the cytoplasm. This subunit binds the extracellular potassium ions and delivers the ions to the membrane domain of KdpB through an intramembrane tunnel.</text>
</comment>
<comment type="subunit">
    <text evidence="9">The system is composed of three essential subunits: KdpA, KdpB and KdpC.</text>
</comment>
<accession>A0ABY8AVG9</accession>
<evidence type="ECO:0000256" key="1">
    <source>
        <dbReference type="ARBA" id="ARBA00022448"/>
    </source>
</evidence>
<dbReference type="PANTHER" id="PTHR30607">
    <property type="entry name" value="POTASSIUM-TRANSPORTING ATPASE A CHAIN"/>
    <property type="match status" value="1"/>
</dbReference>
<evidence type="ECO:0000256" key="2">
    <source>
        <dbReference type="ARBA" id="ARBA00022475"/>
    </source>
</evidence>
<dbReference type="InterPro" id="IPR004623">
    <property type="entry name" value="KdpA"/>
</dbReference>